<dbReference type="Proteomes" id="UP000019102">
    <property type="component" value="Unassembled WGS sequence"/>
</dbReference>
<keyword evidence="1" id="KW-0812">Transmembrane</keyword>
<evidence type="ECO:0000313" key="3">
    <source>
        <dbReference type="Proteomes" id="UP000019102"/>
    </source>
</evidence>
<keyword evidence="3" id="KW-1185">Reference proteome</keyword>
<name>W4VN58_9BACI</name>
<keyword evidence="1" id="KW-0472">Membrane</keyword>
<protein>
    <submittedName>
        <fullName evidence="2">Uncharacterized protein</fullName>
    </submittedName>
</protein>
<dbReference type="RefSeq" id="WP_158413525.1">
    <property type="nucleotide sequence ID" value="NZ_BAVS01000027.1"/>
</dbReference>
<reference evidence="2 3" key="1">
    <citation type="journal article" date="2014" name="Genome Announc.">
        <title>Draft Genome Sequence of the Boron-Tolerant and Moderately Halotolerant Bacterium Gracilibacillus boraciitolerans JCM 21714T.</title>
        <authorList>
            <person name="Ahmed I."/>
            <person name="Oshima K."/>
            <person name="Suda W."/>
            <person name="Kitamura K."/>
            <person name="Iida T."/>
            <person name="Ohmori Y."/>
            <person name="Fujiwara T."/>
            <person name="Hattori M."/>
            <person name="Ohkuma M."/>
        </authorList>
    </citation>
    <scope>NUCLEOTIDE SEQUENCE [LARGE SCALE GENOMIC DNA]</scope>
    <source>
        <strain evidence="2 3">JCM 21714</strain>
    </source>
</reference>
<dbReference type="AlphaFoldDB" id="W4VN58"/>
<proteinExistence type="predicted"/>
<dbReference type="STRING" id="1298598.JCM21714_3741"/>
<evidence type="ECO:0000313" key="2">
    <source>
        <dbReference type="EMBL" id="GAE94571.1"/>
    </source>
</evidence>
<sequence length="50" mass="5807">MQSTNEVLEEQSVSLTFGDQLRLLKEELYWALFGIGLIVILTFASYRVRK</sequence>
<evidence type="ECO:0000256" key="1">
    <source>
        <dbReference type="SAM" id="Phobius"/>
    </source>
</evidence>
<gene>
    <name evidence="2" type="ORF">JCM21714_3741</name>
</gene>
<feature type="transmembrane region" description="Helical" evidence="1">
    <location>
        <begin position="28"/>
        <end position="46"/>
    </location>
</feature>
<organism evidence="2 3">
    <name type="scientific">Gracilibacillus boraciitolerans JCM 21714</name>
    <dbReference type="NCBI Taxonomy" id="1298598"/>
    <lineage>
        <taxon>Bacteria</taxon>
        <taxon>Bacillati</taxon>
        <taxon>Bacillota</taxon>
        <taxon>Bacilli</taxon>
        <taxon>Bacillales</taxon>
        <taxon>Bacillaceae</taxon>
        <taxon>Gracilibacillus</taxon>
    </lineage>
</organism>
<comment type="caution">
    <text evidence="2">The sequence shown here is derived from an EMBL/GenBank/DDBJ whole genome shotgun (WGS) entry which is preliminary data.</text>
</comment>
<keyword evidence="1" id="KW-1133">Transmembrane helix</keyword>
<accession>W4VN58</accession>
<dbReference type="EMBL" id="BAVS01000027">
    <property type="protein sequence ID" value="GAE94571.1"/>
    <property type="molecule type" value="Genomic_DNA"/>
</dbReference>